<dbReference type="EMBL" id="PEDL01000008">
    <property type="protein sequence ID" value="PHV70665.1"/>
    <property type="molecule type" value="Genomic_DNA"/>
</dbReference>
<dbReference type="Proteomes" id="UP000224460">
    <property type="component" value="Unassembled WGS sequence"/>
</dbReference>
<gene>
    <name evidence="1" type="ORF">CS063_09030</name>
</gene>
<organism evidence="1 2">
    <name type="scientific">Sporanaerobium hydrogeniformans</name>
    <dbReference type="NCBI Taxonomy" id="3072179"/>
    <lineage>
        <taxon>Bacteria</taxon>
        <taxon>Bacillati</taxon>
        <taxon>Bacillota</taxon>
        <taxon>Clostridia</taxon>
        <taxon>Lachnospirales</taxon>
        <taxon>Lachnospiraceae</taxon>
        <taxon>Sporanaerobium</taxon>
    </lineage>
</organism>
<name>A0AC61DBQ0_9FIRM</name>
<sequence>MFNFFLSYICCRQVGGMKMMHQIKNKNVLFSFFIILLLICIWFSRDFHLSWVEVYPNEAKVTINFLFPMVQEQLEDALEIIYESPYISKFEYQVKWLSSSVAELHIKEESVLKGQKVQLVVRELPSTIPFVTKSMTLPIQFQTPVQVVEPMGEKLIATESPFYVRFNTPMNKNKIHHYLECDGSFYIKPARFSNQEGKESEDLSCYIFTPKEPLENGRRYILSFRKGLPAQSGALLQEDYSILLQTDTKPIISGTYPTSESKWIGLYPRFTLETQTPVIGGTLKINGENIKAQLKTPYELFFLAEKVLAPQTTYTAEFQVEAVTGEKSEKKTITFTTVDLEENRIWLEVEVSKTPQVKVYQGSKLIKTMPCSLGLDEKETPLGTYYIQSKEDVYTNSKTQEGANFWLPFTEQFGFQGLIRDNYWQVKNHAPNQLGFTKTTGNIVLSDEDARWLYEKVMIHTMVILHH</sequence>
<accession>A0AC61DBQ0</accession>
<protein>
    <submittedName>
        <fullName evidence="1">Uncharacterized protein</fullName>
    </submittedName>
</protein>
<reference evidence="1" key="1">
    <citation type="submission" date="2017-10" db="EMBL/GenBank/DDBJ databases">
        <title>Genome sequence of cellulolytic Lachnospiraceae bacterium XHS1971 isolated from hotspring sediment.</title>
        <authorList>
            <person name="Vasudevan G."/>
            <person name="Joshi A.J."/>
            <person name="Hivarkar S."/>
            <person name="Lanjekar V.B."/>
            <person name="Dhakephalkar P.K."/>
            <person name="Dagar S."/>
        </authorList>
    </citation>
    <scope>NUCLEOTIDE SEQUENCE</scope>
    <source>
        <strain evidence="1">XHS1971</strain>
    </source>
</reference>
<evidence type="ECO:0000313" key="1">
    <source>
        <dbReference type="EMBL" id="PHV70665.1"/>
    </source>
</evidence>
<evidence type="ECO:0000313" key="2">
    <source>
        <dbReference type="Proteomes" id="UP000224460"/>
    </source>
</evidence>
<comment type="caution">
    <text evidence="1">The sequence shown here is derived from an EMBL/GenBank/DDBJ whole genome shotgun (WGS) entry which is preliminary data.</text>
</comment>
<proteinExistence type="predicted"/>
<keyword evidence="2" id="KW-1185">Reference proteome</keyword>